<evidence type="ECO:0000256" key="1">
    <source>
        <dbReference type="SAM" id="SignalP"/>
    </source>
</evidence>
<dbReference type="Proteomes" id="UP001326110">
    <property type="component" value="Chromosome"/>
</dbReference>
<gene>
    <name evidence="2" type="ORF">SR858_08655</name>
</gene>
<keyword evidence="3" id="KW-1185">Reference proteome</keyword>
<dbReference type="GeneID" id="43164049"/>
<evidence type="ECO:0000313" key="2">
    <source>
        <dbReference type="EMBL" id="WQH06377.1"/>
    </source>
</evidence>
<proteinExistence type="predicted"/>
<dbReference type="Pfam" id="PF20420">
    <property type="entry name" value="DUF6702"/>
    <property type="match status" value="1"/>
</dbReference>
<feature type="chain" id="PRO_5045663238" evidence="1">
    <location>
        <begin position="24"/>
        <end position="164"/>
    </location>
</feature>
<evidence type="ECO:0000313" key="3">
    <source>
        <dbReference type="Proteomes" id="UP001326110"/>
    </source>
</evidence>
<dbReference type="EMBL" id="CP140152">
    <property type="protein sequence ID" value="WQH06377.1"/>
    <property type="molecule type" value="Genomic_DNA"/>
</dbReference>
<protein>
    <submittedName>
        <fullName evidence="2">DUF6702 family protein</fullName>
    </submittedName>
</protein>
<name>A0ABZ0Y4J4_9BURK</name>
<dbReference type="RefSeq" id="WP_019922355.1">
    <property type="nucleotide sequence ID" value="NZ_CP140152.1"/>
</dbReference>
<sequence length="164" mass="17641">MVLRLLRCGAAAALVFSSVAASAHNYHMGIADISYNARTGSTEIVHTYTAHDVATLLTKQAGRVVDLGQPGSEALLRKYTEKQFTVSGRKGERLPLTWIGMKADADSVVIFQEIARTRLGAGSRIHNAVLTDLIPAQKNTVNVQVDGPVKTLIFDQGSLDQVVP</sequence>
<dbReference type="InterPro" id="IPR046525">
    <property type="entry name" value="DUF6702"/>
</dbReference>
<keyword evidence="1" id="KW-0732">Signal</keyword>
<organism evidence="2 3">
    <name type="scientific">Duganella zoogloeoides</name>
    <dbReference type="NCBI Taxonomy" id="75659"/>
    <lineage>
        <taxon>Bacteria</taxon>
        <taxon>Pseudomonadati</taxon>
        <taxon>Pseudomonadota</taxon>
        <taxon>Betaproteobacteria</taxon>
        <taxon>Burkholderiales</taxon>
        <taxon>Oxalobacteraceae</taxon>
        <taxon>Telluria group</taxon>
        <taxon>Duganella</taxon>
    </lineage>
</organism>
<feature type="signal peptide" evidence="1">
    <location>
        <begin position="1"/>
        <end position="23"/>
    </location>
</feature>
<reference evidence="2 3" key="1">
    <citation type="submission" date="2023-11" db="EMBL/GenBank/DDBJ databases">
        <title>MicrobeMod: A computational toolkit for identifying prokaryotic methylation and restriction-modification with nanopore sequencing.</title>
        <authorList>
            <person name="Crits-Christoph A."/>
            <person name="Kang S.C."/>
            <person name="Lee H."/>
            <person name="Ostrov N."/>
        </authorList>
    </citation>
    <scope>NUCLEOTIDE SEQUENCE [LARGE SCALE GENOMIC DNA]</scope>
    <source>
        <strain evidence="2 3">ATCC 25935</strain>
    </source>
</reference>
<accession>A0ABZ0Y4J4</accession>